<dbReference type="STRING" id="1333998.M2A_0141"/>
<dbReference type="GO" id="GO:0046872">
    <property type="term" value="F:metal ion binding"/>
    <property type="evidence" value="ECO:0007669"/>
    <property type="project" value="UniProtKB-KW"/>
</dbReference>
<dbReference type="SMART" id="SM00849">
    <property type="entry name" value="Lactamase_B"/>
    <property type="match status" value="1"/>
</dbReference>
<dbReference type="Pfam" id="PF00753">
    <property type="entry name" value="Lactamase_B"/>
    <property type="match status" value="1"/>
</dbReference>
<keyword evidence="7" id="KW-1185">Reference proteome</keyword>
<dbReference type="RefSeq" id="WP_052379089.1">
    <property type="nucleotide sequence ID" value="NZ_BBIO01000001.1"/>
</dbReference>
<evidence type="ECO:0000256" key="2">
    <source>
        <dbReference type="ARBA" id="ARBA00022723"/>
    </source>
</evidence>
<keyword evidence="3" id="KW-0378">Hydrolase</keyword>
<reference evidence="6 7" key="1">
    <citation type="submission" date="2014-07" db="EMBL/GenBank/DDBJ databases">
        <title>Tepidicaulis marinum gen. nov., sp. nov., a novel marine bacterium denitrifying nitrate to nitrous oxide strictly under microaerobic conditions.</title>
        <authorList>
            <person name="Takeuchi M."/>
            <person name="Yamagishi T."/>
            <person name="Kamagata Y."/>
            <person name="Oshima K."/>
            <person name="Hattori M."/>
            <person name="Katayama T."/>
            <person name="Hanada S."/>
            <person name="Tamaki H."/>
            <person name="Marumo K."/>
            <person name="Maeda H."/>
            <person name="Nedachi M."/>
            <person name="Iwasaki W."/>
            <person name="Suwa Y."/>
            <person name="Sakata S."/>
        </authorList>
    </citation>
    <scope>NUCLEOTIDE SEQUENCE [LARGE SCALE GENOMIC DNA]</scope>
    <source>
        <strain evidence="6 7">MA2</strain>
    </source>
</reference>
<comment type="similarity">
    <text evidence="1">Belongs to the metallo-beta-lactamase superfamily.</text>
</comment>
<comment type="caution">
    <text evidence="6">The sequence shown here is derived from an EMBL/GenBank/DDBJ whole genome shotgun (WGS) entry which is preliminary data.</text>
</comment>
<feature type="domain" description="Metallo-beta-lactamase" evidence="5">
    <location>
        <begin position="58"/>
        <end position="266"/>
    </location>
</feature>
<dbReference type="InterPro" id="IPR001279">
    <property type="entry name" value="Metallo-B-lactamas"/>
</dbReference>
<accession>A0A081B6H4</accession>
<dbReference type="SUPFAM" id="SSF56281">
    <property type="entry name" value="Metallo-hydrolase/oxidoreductase"/>
    <property type="match status" value="1"/>
</dbReference>
<dbReference type="PANTHER" id="PTHR42978:SF6">
    <property type="entry name" value="QUORUM-QUENCHING LACTONASE YTNP-RELATED"/>
    <property type="match status" value="1"/>
</dbReference>
<dbReference type="eggNOG" id="COG0491">
    <property type="taxonomic scope" value="Bacteria"/>
</dbReference>
<dbReference type="Gene3D" id="3.60.15.10">
    <property type="entry name" value="Ribonuclease Z/Hydroxyacylglutathione hydrolase-like"/>
    <property type="match status" value="1"/>
</dbReference>
<evidence type="ECO:0000313" key="7">
    <source>
        <dbReference type="Proteomes" id="UP000028702"/>
    </source>
</evidence>
<dbReference type="PANTHER" id="PTHR42978">
    <property type="entry name" value="QUORUM-QUENCHING LACTONASE YTNP-RELATED-RELATED"/>
    <property type="match status" value="1"/>
</dbReference>
<keyword evidence="4" id="KW-0862">Zinc</keyword>
<dbReference type="EMBL" id="BBIO01000001">
    <property type="protein sequence ID" value="GAK43642.1"/>
    <property type="molecule type" value="Genomic_DNA"/>
</dbReference>
<protein>
    <submittedName>
        <fullName evidence="6">Beta-lactamase-like</fullName>
    </submittedName>
</protein>
<organism evidence="6 7">
    <name type="scientific">Tepidicaulis marinus</name>
    <dbReference type="NCBI Taxonomy" id="1333998"/>
    <lineage>
        <taxon>Bacteria</taxon>
        <taxon>Pseudomonadati</taxon>
        <taxon>Pseudomonadota</taxon>
        <taxon>Alphaproteobacteria</taxon>
        <taxon>Hyphomicrobiales</taxon>
        <taxon>Parvibaculaceae</taxon>
        <taxon>Tepidicaulis</taxon>
    </lineage>
</organism>
<dbReference type="InterPro" id="IPR036866">
    <property type="entry name" value="RibonucZ/Hydroxyglut_hydro"/>
</dbReference>
<evidence type="ECO:0000256" key="1">
    <source>
        <dbReference type="ARBA" id="ARBA00007749"/>
    </source>
</evidence>
<sequence>MLSWQVGNVTIKRLVEFEGPLPGGGKGSMVEEAYPEEVKKIGWLAPHFATNEGHIIAAVQALLIETPDKKIIVDTCVGNDKKRSNPFFNELQTPFLKHLADAGWDREKVDMVLCTHLHVDHVGWNTMLVDGEWVPTFPNADYLIARNEWDHWRKEIDDPDQAPVMEDSVHPIFDAGLAKLVSEDERISDEIRLMPTPGHTPGHVSIVIESEGKTAIITGDIMHHPCQIARPSWASGFDTDQTAARATRAAFLKEVEGKDILVLGTHFAAPTGGYVREEGEGYRFHV</sequence>
<evidence type="ECO:0000259" key="5">
    <source>
        <dbReference type="SMART" id="SM00849"/>
    </source>
</evidence>
<evidence type="ECO:0000256" key="3">
    <source>
        <dbReference type="ARBA" id="ARBA00022801"/>
    </source>
</evidence>
<gene>
    <name evidence="6" type="ORF">M2A_0141</name>
</gene>
<dbReference type="CDD" id="cd16277">
    <property type="entry name" value="metallo-hydrolase-like_MBL-fold"/>
    <property type="match status" value="1"/>
</dbReference>
<dbReference type="AlphaFoldDB" id="A0A081B6H4"/>
<evidence type="ECO:0000313" key="6">
    <source>
        <dbReference type="EMBL" id="GAK43642.1"/>
    </source>
</evidence>
<evidence type="ECO:0000256" key="4">
    <source>
        <dbReference type="ARBA" id="ARBA00022833"/>
    </source>
</evidence>
<name>A0A081B6H4_9HYPH</name>
<dbReference type="GO" id="GO:0016787">
    <property type="term" value="F:hydrolase activity"/>
    <property type="evidence" value="ECO:0007669"/>
    <property type="project" value="UniProtKB-KW"/>
</dbReference>
<proteinExistence type="inferred from homology"/>
<keyword evidence="2" id="KW-0479">Metal-binding</keyword>
<dbReference type="Proteomes" id="UP000028702">
    <property type="component" value="Unassembled WGS sequence"/>
</dbReference>
<dbReference type="InterPro" id="IPR051013">
    <property type="entry name" value="MBL_superfamily_lactonases"/>
</dbReference>